<evidence type="ECO:0000313" key="1">
    <source>
        <dbReference type="EMBL" id="ARF70763.1"/>
    </source>
</evidence>
<accession>A0A1V0V066</accession>
<geneLocation type="plasmid" evidence="2">
    <name>pplp3</name>
</geneLocation>
<gene>
    <name evidence="1" type="ORF">B7C51_25160</name>
</gene>
<protein>
    <submittedName>
        <fullName evidence="1">Uncharacterized protein</fullName>
    </submittedName>
</protein>
<name>A0A1V0V066_9BACL</name>
<sequence>MDKKRNKSTTKTCINCKKEKVAKLNYYESNSKMFLDGKVPICKLCIKKLVDENDIKSVQNMLRQIDKPFIEQVWINATKSKNETFGMYLRQINSLPQYRYLTYDDSDGGDNINNLSNNSLDIYQVYNSNEDVYEKPDKNIVKKWGTGYSNKEYYDLEQVWNDMITSNDISTPQHRNQLELYCKLKVLVNRALENNDTKTFATLNKEFSEIQKNSGFRGIDRKSSSESAGIRNFSTIYSEVEKDGFIKPPSLDVPQDVVDETILFMQNYTRNLLDLGKLSRPDGNTPKVDDYNTGDI</sequence>
<dbReference type="AlphaFoldDB" id="A0A1V0V066"/>
<dbReference type="RefSeq" id="WP_083041744.1">
    <property type="nucleotide sequence ID" value="NZ_CP020558.1"/>
</dbReference>
<dbReference type="EMBL" id="CP020558">
    <property type="protein sequence ID" value="ARF70763.1"/>
    <property type="molecule type" value="Genomic_DNA"/>
</dbReference>
<evidence type="ECO:0000313" key="2">
    <source>
        <dbReference type="Proteomes" id="UP000192727"/>
    </source>
</evidence>
<organism evidence="1 2">
    <name type="scientific">Paenibacillus larvae subsp. pulvifaciens</name>
    <dbReference type="NCBI Taxonomy" id="1477"/>
    <lineage>
        <taxon>Bacteria</taxon>
        <taxon>Bacillati</taxon>
        <taxon>Bacillota</taxon>
        <taxon>Bacilli</taxon>
        <taxon>Bacillales</taxon>
        <taxon>Paenibacillaceae</taxon>
        <taxon>Paenibacillus</taxon>
    </lineage>
</organism>
<proteinExistence type="predicted"/>
<keyword evidence="1" id="KW-0614">Plasmid</keyword>
<dbReference type="Proteomes" id="UP000192727">
    <property type="component" value="Plasmid pPLP3"/>
</dbReference>
<reference evidence="1 2" key="1">
    <citation type="submission" date="2017-03" db="EMBL/GenBank/DDBJ databases">
        <title>Paenibacillus larvae genome sequencing.</title>
        <authorList>
            <person name="Dingman D.W."/>
        </authorList>
    </citation>
    <scope>NUCLEOTIDE SEQUENCE [LARGE SCALE GENOMIC DNA]</scope>
    <source>
        <strain evidence="1 2">SAG 10367</strain>
        <plasmid evidence="2">pplp3</plasmid>
    </source>
</reference>